<gene>
    <name evidence="2" type="ORF">EX895_005833</name>
</gene>
<dbReference type="EMBL" id="SRRM01000021">
    <property type="protein sequence ID" value="TKY84753.1"/>
    <property type="molecule type" value="Genomic_DNA"/>
</dbReference>
<feature type="region of interest" description="Disordered" evidence="1">
    <location>
        <begin position="146"/>
        <end position="175"/>
    </location>
</feature>
<dbReference type="AlphaFoldDB" id="A0A4U7KLD3"/>
<keyword evidence="3" id="KW-1185">Reference proteome</keyword>
<dbReference type="KEGG" id="sgra:EX895_005833"/>
<organism evidence="2 3">
    <name type="scientific">Sporisorium graminicola</name>
    <dbReference type="NCBI Taxonomy" id="280036"/>
    <lineage>
        <taxon>Eukaryota</taxon>
        <taxon>Fungi</taxon>
        <taxon>Dikarya</taxon>
        <taxon>Basidiomycota</taxon>
        <taxon>Ustilaginomycotina</taxon>
        <taxon>Ustilaginomycetes</taxon>
        <taxon>Ustilaginales</taxon>
        <taxon>Ustilaginaceae</taxon>
        <taxon>Sporisorium</taxon>
    </lineage>
</organism>
<proteinExistence type="predicted"/>
<feature type="compositionally biased region" description="Low complexity" evidence="1">
    <location>
        <begin position="38"/>
        <end position="63"/>
    </location>
</feature>
<sequence>MKPLLRNTPAWSRGKSSTTMQPALLRPTRPMSMMRTVRPSLEPSSSSLSSSSRSTTIARSTALRTSSTPLSAFLARSYSTAPNQHQVLQSFGTPFAQFIYTISRIARIITFSALGVATIGVVSFEAAHQYVEHIAMPAASASASSSSSPDEYGWSEQALEESWSGSPDKTGTDPRLGIKGRHAVRSAWMCANWGGGISPGVMFGGAAGNAGLGRTAITSMGSAKTLKVDDGMILAMQYLNLAVKIAAAKGFKLPDTDAIRAGLIGEEAARQQLSNVDPLALALEARLAAVKERQGSRGALESAIASYEKLYDVASLTTGGKGEQASRLVRLATKLGDLHSALERREDAEEWLNKAVSIAATAGASTPELDQKLVVKQVKETAPEEQGKSRLGGWFSRSKPSAKDTTLTSAAKSSAVASPVTPHSGAEPTPALTRSLITALVSKSALHAHTPTTASLQQALQTQMSALQLSSAELNRLVSTTSSTSSPQSQLHTLWLTHHQSILDLHVAETIYALTRGSSSSAAAKSLIPAWFKSSAAKGEGEKSIEWLNQAEGRAERVIAALEKSGAGTGTGRKKGGAGESVVLGERWMREKEVEVAAMRILRDAKRVQATAKRSRSTLEAL</sequence>
<feature type="compositionally biased region" description="Low complexity" evidence="1">
    <location>
        <begin position="403"/>
        <end position="422"/>
    </location>
</feature>
<evidence type="ECO:0000256" key="1">
    <source>
        <dbReference type="SAM" id="MobiDB-lite"/>
    </source>
</evidence>
<protein>
    <submittedName>
        <fullName evidence="2">Uncharacterized protein</fullName>
    </submittedName>
</protein>
<comment type="caution">
    <text evidence="2">The sequence shown here is derived from an EMBL/GenBank/DDBJ whole genome shotgun (WGS) entry which is preliminary data.</text>
</comment>
<dbReference type="RefSeq" id="XP_029736738.1">
    <property type="nucleotide sequence ID" value="XM_029886425.1"/>
</dbReference>
<accession>A0A4U7KLD3</accession>
<feature type="region of interest" description="Disordered" evidence="1">
    <location>
        <begin position="1"/>
        <end position="63"/>
    </location>
</feature>
<evidence type="ECO:0000313" key="2">
    <source>
        <dbReference type="EMBL" id="TKY84753.1"/>
    </source>
</evidence>
<dbReference type="OrthoDB" id="2524554at2759"/>
<feature type="region of interest" description="Disordered" evidence="1">
    <location>
        <begin position="380"/>
        <end position="430"/>
    </location>
</feature>
<dbReference type="GeneID" id="40728728"/>
<evidence type="ECO:0000313" key="3">
    <source>
        <dbReference type="Proteomes" id="UP000306050"/>
    </source>
</evidence>
<reference evidence="2 3" key="1">
    <citation type="submission" date="2019-05" db="EMBL/GenBank/DDBJ databases">
        <title>Sporisorium graminicola CBS 10092 draft sequencing and annotation.</title>
        <authorList>
            <person name="Solano-Gonzalez S."/>
            <person name="Caddick M.X."/>
            <person name="Darby A."/>
        </authorList>
    </citation>
    <scope>NUCLEOTIDE SEQUENCE [LARGE SCALE GENOMIC DNA]</scope>
    <source>
        <strain evidence="2 3">CBS 10092</strain>
    </source>
</reference>
<name>A0A4U7KLD3_9BASI</name>
<dbReference type="Proteomes" id="UP000306050">
    <property type="component" value="Chromosome SGRAM_8"/>
</dbReference>